<dbReference type="InterPro" id="IPR002818">
    <property type="entry name" value="DJ-1/PfpI"/>
</dbReference>
<dbReference type="InterPro" id="IPR052158">
    <property type="entry name" value="INH-QAR"/>
</dbReference>
<name>A0A8F9TV63_9BACT</name>
<dbReference type="KEGG" id="ole:K0B96_13805"/>
<gene>
    <name evidence="2" type="ORF">K0B96_13805</name>
</gene>
<accession>A0A8F9TV63</accession>
<dbReference type="RefSeq" id="WP_220161467.1">
    <property type="nucleotide sequence ID" value="NZ_CP080507.1"/>
</dbReference>
<evidence type="ECO:0000259" key="1">
    <source>
        <dbReference type="Pfam" id="PF01965"/>
    </source>
</evidence>
<dbReference type="InterPro" id="IPR029062">
    <property type="entry name" value="Class_I_gatase-like"/>
</dbReference>
<organism evidence="2 3">
    <name type="scientific">Horticoccus luteus</name>
    <dbReference type="NCBI Taxonomy" id="2862869"/>
    <lineage>
        <taxon>Bacteria</taxon>
        <taxon>Pseudomonadati</taxon>
        <taxon>Verrucomicrobiota</taxon>
        <taxon>Opitutia</taxon>
        <taxon>Opitutales</taxon>
        <taxon>Opitutaceae</taxon>
        <taxon>Horticoccus</taxon>
    </lineage>
</organism>
<keyword evidence="3" id="KW-1185">Reference proteome</keyword>
<dbReference type="AlphaFoldDB" id="A0A8F9TV63"/>
<dbReference type="PANTHER" id="PTHR43130">
    <property type="entry name" value="ARAC-FAMILY TRANSCRIPTIONAL REGULATOR"/>
    <property type="match status" value="1"/>
</dbReference>
<sequence>MNSLNSHSPWSSQRSARAVANECLTTYPPQWTPAMLRASGTKVFFAPRTTAPILPFLGRAFLLGVALLGIAQAAFAEQPSLDAATQPSTVDAPLPVYRARFERTRPVIAIVGENSGTELSDFAIPYGVLVRAGVAEVITVATQPGVLHMRPALQVQPDASIAEFDARFPQGADYVIVPAVVKFNDPTLLAWVKAQGTKGGMVVSICDGAAVVAGTGLMDGHRATAHWASAKNRRRLFPSVKWIDNIRYVADRQIISTAGISAALPTSIALVEAIAGRERAASLARELGVSDWGTAHDTAQFRPRLGVNLRALIAVTYTNGWFRSTEMIGLPIADGVDEIALAVTADGYSRTGRSLLHALSASSAPVRSRSGLMIVPDTRTDGRPMDRELPPLEAYPSAESFVKTIDGIHRLYGRTTAYGVALNFEYPLIPKRSLANEALAQ</sequence>
<feature type="domain" description="DJ-1/PfpI" evidence="1">
    <location>
        <begin position="115"/>
        <end position="265"/>
    </location>
</feature>
<dbReference type="Gene3D" id="3.40.50.880">
    <property type="match status" value="1"/>
</dbReference>
<dbReference type="Proteomes" id="UP000825051">
    <property type="component" value="Chromosome"/>
</dbReference>
<dbReference type="Pfam" id="PF01965">
    <property type="entry name" value="DJ-1_PfpI"/>
    <property type="match status" value="1"/>
</dbReference>
<reference evidence="2" key="1">
    <citation type="submission" date="2021-08" db="EMBL/GenBank/DDBJ databases">
        <title>Genome of a novel bacterium of the phylum Verrucomicrobia, Oleiharenicola sp. KSB-15.</title>
        <authorList>
            <person name="Chung J.-H."/>
            <person name="Ahn J.-H."/>
            <person name="Yoon Y."/>
            <person name="Kim D.-Y."/>
            <person name="An S.-H."/>
            <person name="Park I."/>
            <person name="Yeon J."/>
        </authorList>
    </citation>
    <scope>NUCLEOTIDE SEQUENCE</scope>
    <source>
        <strain evidence="2">KSB-15</strain>
    </source>
</reference>
<evidence type="ECO:0000313" key="2">
    <source>
        <dbReference type="EMBL" id="QYM78363.1"/>
    </source>
</evidence>
<proteinExistence type="predicted"/>
<evidence type="ECO:0000313" key="3">
    <source>
        <dbReference type="Proteomes" id="UP000825051"/>
    </source>
</evidence>
<dbReference type="SUPFAM" id="SSF52317">
    <property type="entry name" value="Class I glutamine amidotransferase-like"/>
    <property type="match status" value="1"/>
</dbReference>
<protein>
    <submittedName>
        <fullName evidence="2">DJ-1/PfpI family protein</fullName>
    </submittedName>
</protein>
<dbReference type="EMBL" id="CP080507">
    <property type="protein sequence ID" value="QYM78363.1"/>
    <property type="molecule type" value="Genomic_DNA"/>
</dbReference>
<dbReference type="PANTHER" id="PTHR43130:SF3">
    <property type="entry name" value="HTH-TYPE TRANSCRIPTIONAL REGULATOR RV1931C"/>
    <property type="match status" value="1"/>
</dbReference>